<evidence type="ECO:0000313" key="2">
    <source>
        <dbReference type="EMBL" id="CAI4009641.1"/>
    </source>
</evidence>
<dbReference type="EMBL" id="CAMXCT010004580">
    <property type="protein sequence ID" value="CAI4009641.1"/>
    <property type="molecule type" value="Genomic_DNA"/>
</dbReference>
<evidence type="ECO:0000313" key="4">
    <source>
        <dbReference type="Proteomes" id="UP001152797"/>
    </source>
</evidence>
<feature type="compositionally biased region" description="Basic residues" evidence="1">
    <location>
        <begin position="171"/>
        <end position="182"/>
    </location>
</feature>
<gene>
    <name evidence="2" type="ORF">C1SCF055_LOCUS34983</name>
</gene>
<feature type="compositionally biased region" description="Basic and acidic residues" evidence="1">
    <location>
        <begin position="105"/>
        <end position="127"/>
    </location>
</feature>
<organism evidence="2">
    <name type="scientific">Cladocopium goreaui</name>
    <dbReference type="NCBI Taxonomy" id="2562237"/>
    <lineage>
        <taxon>Eukaryota</taxon>
        <taxon>Sar</taxon>
        <taxon>Alveolata</taxon>
        <taxon>Dinophyceae</taxon>
        <taxon>Suessiales</taxon>
        <taxon>Symbiodiniaceae</taxon>
        <taxon>Cladocopium</taxon>
    </lineage>
</organism>
<comment type="caution">
    <text evidence="2">The sequence shown here is derived from an EMBL/GenBank/DDBJ whole genome shotgun (WGS) entry which is preliminary data.</text>
</comment>
<evidence type="ECO:0000313" key="3">
    <source>
        <dbReference type="EMBL" id="CAL4796953.1"/>
    </source>
</evidence>
<dbReference type="AlphaFoldDB" id="A0A9P1GD43"/>
<reference evidence="3 4" key="2">
    <citation type="submission" date="2024-05" db="EMBL/GenBank/DDBJ databases">
        <authorList>
            <person name="Chen Y."/>
            <person name="Shah S."/>
            <person name="Dougan E. K."/>
            <person name="Thang M."/>
            <person name="Chan C."/>
        </authorList>
    </citation>
    <scope>NUCLEOTIDE SEQUENCE [LARGE SCALE GENOMIC DNA]</scope>
</reference>
<sequence>MFVYQIGKLRISSNLTTFDLDIADSSNRSVVALCHSSGVGQEWKDCPRVPSAEAEDRTESAGAQVAAAWLWDKRANAVKEAQKERAAAAREQKKLTKPARAAAAAKEKKERAAAAKEQKKREQEAKVAKARKDKAHATAAEAQQTRAEAGASQSSQTRKREASSEEDSSSKRLKKGLLKRKPGQAEVYVVG</sequence>
<feature type="compositionally biased region" description="Basic and acidic residues" evidence="1">
    <location>
        <begin position="82"/>
        <end position="94"/>
    </location>
</feature>
<accession>A0A9P1GD43</accession>
<protein>
    <submittedName>
        <fullName evidence="3">Polycystin family receptor for egg jelly</fullName>
    </submittedName>
</protein>
<feature type="compositionally biased region" description="Low complexity" evidence="1">
    <location>
        <begin position="137"/>
        <end position="151"/>
    </location>
</feature>
<feature type="region of interest" description="Disordered" evidence="1">
    <location>
        <begin position="82"/>
        <end position="191"/>
    </location>
</feature>
<dbReference type="EMBL" id="CAMXCT020004580">
    <property type="protein sequence ID" value="CAL1163016.1"/>
    <property type="molecule type" value="Genomic_DNA"/>
</dbReference>
<name>A0A9P1GD43_9DINO</name>
<dbReference type="EMBL" id="CAMXCT030004580">
    <property type="protein sequence ID" value="CAL4796953.1"/>
    <property type="molecule type" value="Genomic_DNA"/>
</dbReference>
<reference evidence="2" key="1">
    <citation type="submission" date="2022-10" db="EMBL/GenBank/DDBJ databases">
        <authorList>
            <person name="Chen Y."/>
            <person name="Dougan E. K."/>
            <person name="Chan C."/>
            <person name="Rhodes N."/>
            <person name="Thang M."/>
        </authorList>
    </citation>
    <scope>NUCLEOTIDE SEQUENCE</scope>
</reference>
<keyword evidence="3" id="KW-0675">Receptor</keyword>
<evidence type="ECO:0000256" key="1">
    <source>
        <dbReference type="SAM" id="MobiDB-lite"/>
    </source>
</evidence>
<proteinExistence type="predicted"/>
<keyword evidence="4" id="KW-1185">Reference proteome</keyword>
<dbReference type="Proteomes" id="UP001152797">
    <property type="component" value="Unassembled WGS sequence"/>
</dbReference>